<feature type="binding site" evidence="8">
    <location>
        <position position="201"/>
    </location>
    <ligand>
        <name>ATP</name>
        <dbReference type="ChEBI" id="CHEBI:30616"/>
    </ligand>
</feature>
<organism evidence="9 10">
    <name type="scientific">Legionella waltersii</name>
    <dbReference type="NCBI Taxonomy" id="66969"/>
    <lineage>
        <taxon>Bacteria</taxon>
        <taxon>Pseudomonadati</taxon>
        <taxon>Pseudomonadota</taxon>
        <taxon>Gammaproteobacteria</taxon>
        <taxon>Legionellales</taxon>
        <taxon>Legionellaceae</taxon>
        <taxon>Legionella</taxon>
    </lineage>
</organism>
<dbReference type="UniPathway" id="UPA00078">
    <property type="reaction ID" value="UER00161"/>
</dbReference>
<keyword evidence="5 8" id="KW-0093">Biotin biosynthesis</keyword>
<name>A0A0W1A1W1_9GAMM</name>
<dbReference type="AlphaFoldDB" id="A0A0W1A1W1"/>
<evidence type="ECO:0000256" key="2">
    <source>
        <dbReference type="ARBA" id="ARBA00022598"/>
    </source>
</evidence>
<dbReference type="CDD" id="cd03109">
    <property type="entry name" value="DTBS"/>
    <property type="match status" value="1"/>
</dbReference>
<evidence type="ECO:0000256" key="1">
    <source>
        <dbReference type="ARBA" id="ARBA00022490"/>
    </source>
</evidence>
<evidence type="ECO:0000256" key="8">
    <source>
        <dbReference type="HAMAP-Rule" id="MF_00336"/>
    </source>
</evidence>
<dbReference type="PANTHER" id="PTHR43210">
    <property type="entry name" value="DETHIOBIOTIN SYNTHETASE"/>
    <property type="match status" value="1"/>
</dbReference>
<dbReference type="GO" id="GO:0000287">
    <property type="term" value="F:magnesium ion binding"/>
    <property type="evidence" value="ECO:0007669"/>
    <property type="project" value="UniProtKB-UniRule"/>
</dbReference>
<dbReference type="NCBIfam" id="TIGR00347">
    <property type="entry name" value="bioD"/>
    <property type="match status" value="1"/>
</dbReference>
<keyword evidence="10" id="KW-1185">Reference proteome</keyword>
<keyword evidence="1 8" id="KW-0963">Cytoplasm</keyword>
<evidence type="ECO:0000313" key="10">
    <source>
        <dbReference type="Proteomes" id="UP000054729"/>
    </source>
</evidence>
<reference evidence="9" key="1">
    <citation type="submission" date="2015-11" db="EMBL/GenBank/DDBJ databases">
        <title>Genomic analysis of 38 Legionella species identifies large and diverse effector repertoires.</title>
        <authorList>
            <person name="Burstein D."/>
            <person name="Amaro F."/>
            <person name="Zusman T."/>
            <person name="Lifshitz Z."/>
            <person name="Cohen O."/>
            <person name="Gilbert J.A."/>
            <person name="Pupko T."/>
            <person name="Shuman H.A."/>
            <person name="Segal G."/>
        </authorList>
    </citation>
    <scope>NUCLEOTIDE SEQUENCE [LARGE SCALE GENOMIC DNA]</scope>
    <source>
        <strain evidence="9">ATCC 51914</strain>
    </source>
</reference>
<dbReference type="GO" id="GO:0004141">
    <property type="term" value="F:dethiobiotin synthase activity"/>
    <property type="evidence" value="ECO:0007669"/>
    <property type="project" value="UniProtKB-UniRule"/>
</dbReference>
<comment type="catalytic activity">
    <reaction evidence="8">
        <text>(7R,8S)-7,8-diammoniononanoate + CO2 + ATP = (4R,5S)-dethiobiotin + ADP + phosphate + 3 H(+)</text>
        <dbReference type="Rhea" id="RHEA:15805"/>
        <dbReference type="ChEBI" id="CHEBI:15378"/>
        <dbReference type="ChEBI" id="CHEBI:16526"/>
        <dbReference type="ChEBI" id="CHEBI:30616"/>
        <dbReference type="ChEBI" id="CHEBI:43474"/>
        <dbReference type="ChEBI" id="CHEBI:149469"/>
        <dbReference type="ChEBI" id="CHEBI:149473"/>
        <dbReference type="ChEBI" id="CHEBI:456216"/>
        <dbReference type="EC" id="6.3.3.3"/>
    </reaction>
</comment>
<comment type="pathway">
    <text evidence="8">Cofactor biosynthesis; biotin biosynthesis; biotin from 7,8-diaminononanoate: step 1/2.</text>
</comment>
<feature type="binding site" evidence="8">
    <location>
        <begin position="170"/>
        <end position="171"/>
    </location>
    <ligand>
        <name>ATP</name>
        <dbReference type="ChEBI" id="CHEBI:30616"/>
    </ligand>
</feature>
<comment type="cofactor">
    <cofactor evidence="8">
        <name>Mg(2+)</name>
        <dbReference type="ChEBI" id="CHEBI:18420"/>
    </cofactor>
</comment>
<keyword evidence="6 8" id="KW-0067">ATP-binding</keyword>
<dbReference type="PANTHER" id="PTHR43210:SF5">
    <property type="entry name" value="DETHIOBIOTIN SYNTHETASE"/>
    <property type="match status" value="1"/>
</dbReference>
<feature type="binding site" evidence="8">
    <location>
        <position position="50"/>
    </location>
    <ligand>
        <name>ATP</name>
        <dbReference type="ChEBI" id="CHEBI:30616"/>
    </ligand>
</feature>
<protein>
    <recommendedName>
        <fullName evidence="8">ATP-dependent dethiobiotin synthetase BioD</fullName>
        <ecNumber evidence="8">6.3.3.3</ecNumber>
    </recommendedName>
    <alternativeName>
        <fullName evidence="8">DTB synthetase</fullName>
        <shortName evidence="8">DTBS</shortName>
    </alternativeName>
    <alternativeName>
        <fullName evidence="8">Dethiobiotin synthase</fullName>
    </alternativeName>
</protein>
<dbReference type="FunFam" id="3.40.50.300:FF:000292">
    <property type="entry name" value="ATP-dependent dethiobiotin synthetase BioD"/>
    <property type="match status" value="1"/>
</dbReference>
<comment type="subunit">
    <text evidence="8">Homodimer.</text>
</comment>
<sequence length="215" mass="23913">MKKYFITGTDTDCGKTYITNQLNRLVNDSAAIKPIASGCDEIDGELFNSDALLHQKHSDLPMDLINPWRFKSPVSPHLAAQEACSTLDIQAIASYCLNFSDPTINTLFIEGAGGLMVPLNETSTWLDFLKLTEFPVILVVGMKLGCLNHALLTQAVMELNHVECIGWVANCIDPEMLMLDENIDTLKHKLNFPLLGVAPYNQGIREFIWPPHKTP</sequence>
<dbReference type="EC" id="6.3.3.3" evidence="8"/>
<feature type="binding site" evidence="8">
    <location>
        <position position="37"/>
    </location>
    <ligand>
        <name>substrate</name>
    </ligand>
</feature>
<feature type="binding site" evidence="8">
    <location>
        <position position="50"/>
    </location>
    <ligand>
        <name>Mg(2+)</name>
        <dbReference type="ChEBI" id="CHEBI:18420"/>
    </ligand>
</feature>
<keyword evidence="2 8" id="KW-0436">Ligase</keyword>
<evidence type="ECO:0000313" key="9">
    <source>
        <dbReference type="EMBL" id="KTD75120.1"/>
    </source>
</evidence>
<dbReference type="PATRIC" id="fig|66969.6.peg.3448"/>
<dbReference type="Proteomes" id="UP000054729">
    <property type="component" value="Unassembled WGS sequence"/>
</dbReference>
<feature type="binding site" evidence="8">
    <location>
        <begin position="110"/>
        <end position="113"/>
    </location>
    <ligand>
        <name>ATP</name>
        <dbReference type="ChEBI" id="CHEBI:30616"/>
    </ligand>
</feature>
<keyword evidence="7 8" id="KW-0460">Magnesium</keyword>
<dbReference type="SUPFAM" id="SSF52540">
    <property type="entry name" value="P-loop containing nucleoside triphosphate hydrolases"/>
    <property type="match status" value="1"/>
</dbReference>
<dbReference type="PIRSF" id="PIRSF006755">
    <property type="entry name" value="DTB_synth"/>
    <property type="match status" value="1"/>
</dbReference>
<dbReference type="STRING" id="66969.Lwal_3161"/>
<comment type="function">
    <text evidence="8">Catalyzes a mechanistically unusual reaction, the ATP-dependent insertion of CO2 between the N7 and N8 nitrogen atoms of 7,8-diaminopelargonic acid (DAPA, also called 7,8-diammoniononanoate) to form a ureido ring.</text>
</comment>
<evidence type="ECO:0000256" key="5">
    <source>
        <dbReference type="ARBA" id="ARBA00022756"/>
    </source>
</evidence>
<dbReference type="RefSeq" id="WP_058481747.1">
    <property type="nucleotide sequence ID" value="NZ_CAAAIQ010000005.1"/>
</dbReference>
<keyword evidence="3 8" id="KW-0479">Metal-binding</keyword>
<comment type="caution">
    <text evidence="9">The sequence shown here is derived from an EMBL/GenBank/DDBJ whole genome shotgun (WGS) entry which is preliminary data.</text>
</comment>
<dbReference type="HAMAP" id="MF_00336">
    <property type="entry name" value="BioD"/>
    <property type="match status" value="1"/>
</dbReference>
<gene>
    <name evidence="8 9" type="primary">bioD</name>
    <name evidence="9" type="ORF">Lwal_3161</name>
</gene>
<dbReference type="GO" id="GO:0042803">
    <property type="term" value="F:protein homodimerization activity"/>
    <property type="evidence" value="ECO:0007669"/>
    <property type="project" value="UniProtKB-ARBA"/>
</dbReference>
<comment type="caution">
    <text evidence="8">Lacks conserved residue(s) required for the propagation of feature annotation.</text>
</comment>
<feature type="binding site" evidence="8">
    <location>
        <begin position="12"/>
        <end position="17"/>
    </location>
    <ligand>
        <name>ATP</name>
        <dbReference type="ChEBI" id="CHEBI:30616"/>
    </ligand>
</feature>
<dbReference type="Gene3D" id="3.40.50.300">
    <property type="entry name" value="P-loop containing nucleotide triphosphate hydrolases"/>
    <property type="match status" value="1"/>
</dbReference>
<comment type="similarity">
    <text evidence="8">Belongs to the dethiobiotin synthetase family.</text>
</comment>
<comment type="subcellular location">
    <subcellularLocation>
        <location evidence="8">Cytoplasm</location>
    </subcellularLocation>
</comment>
<evidence type="ECO:0000256" key="4">
    <source>
        <dbReference type="ARBA" id="ARBA00022741"/>
    </source>
</evidence>
<dbReference type="GO" id="GO:0005829">
    <property type="term" value="C:cytosol"/>
    <property type="evidence" value="ECO:0007669"/>
    <property type="project" value="TreeGrafter"/>
</dbReference>
<evidence type="ECO:0000256" key="3">
    <source>
        <dbReference type="ARBA" id="ARBA00022723"/>
    </source>
</evidence>
<evidence type="ECO:0000256" key="7">
    <source>
        <dbReference type="ARBA" id="ARBA00022842"/>
    </source>
</evidence>
<dbReference type="EMBL" id="LNZB01000060">
    <property type="protein sequence ID" value="KTD75120.1"/>
    <property type="molecule type" value="Genomic_DNA"/>
</dbReference>
<feature type="active site" evidence="8">
    <location>
        <position position="33"/>
    </location>
</feature>
<feature type="binding site" evidence="8">
    <location>
        <position position="110"/>
    </location>
    <ligand>
        <name>Mg(2+)</name>
        <dbReference type="ChEBI" id="CHEBI:18420"/>
    </ligand>
</feature>
<dbReference type="OrthoDB" id="9802097at2"/>
<dbReference type="Pfam" id="PF13500">
    <property type="entry name" value="AAA_26"/>
    <property type="match status" value="1"/>
</dbReference>
<dbReference type="InterPro" id="IPR027417">
    <property type="entry name" value="P-loop_NTPase"/>
</dbReference>
<accession>A0A0W1A1W1</accession>
<evidence type="ECO:0000256" key="6">
    <source>
        <dbReference type="ARBA" id="ARBA00022840"/>
    </source>
</evidence>
<dbReference type="GO" id="GO:0005524">
    <property type="term" value="F:ATP binding"/>
    <property type="evidence" value="ECO:0007669"/>
    <property type="project" value="UniProtKB-UniRule"/>
</dbReference>
<dbReference type="InterPro" id="IPR004472">
    <property type="entry name" value="DTB_synth_BioD"/>
</dbReference>
<keyword evidence="4 8" id="KW-0547">Nucleotide-binding</keyword>
<feature type="binding site" evidence="8">
    <location>
        <position position="16"/>
    </location>
    <ligand>
        <name>Mg(2+)</name>
        <dbReference type="ChEBI" id="CHEBI:18420"/>
    </ligand>
</feature>
<dbReference type="GO" id="GO:0009102">
    <property type="term" value="P:biotin biosynthetic process"/>
    <property type="evidence" value="ECO:0007669"/>
    <property type="project" value="UniProtKB-UniRule"/>
</dbReference>
<proteinExistence type="inferred from homology"/>